<dbReference type="PANTHER" id="PTHR11008:SF35">
    <property type="entry name" value="PROTEIN TAKEOUT-LIKE PROTEIN"/>
    <property type="match status" value="1"/>
</dbReference>
<keyword evidence="6" id="KW-1185">Reference proteome</keyword>
<reference evidence="5" key="1">
    <citation type="submission" date="2022-01" db="EMBL/GenBank/DDBJ databases">
        <authorList>
            <person name="King R."/>
        </authorList>
    </citation>
    <scope>NUCLEOTIDE SEQUENCE</scope>
</reference>
<keyword evidence="2" id="KW-0090">Biological rhythms</keyword>
<dbReference type="SMART" id="SM00700">
    <property type="entry name" value="JHBP"/>
    <property type="match status" value="1"/>
</dbReference>
<dbReference type="InterPro" id="IPR038606">
    <property type="entry name" value="To_sf"/>
</dbReference>
<dbReference type="GO" id="GO:0007623">
    <property type="term" value="P:circadian rhythm"/>
    <property type="evidence" value="ECO:0007669"/>
    <property type="project" value="UniProtKB-ARBA"/>
</dbReference>
<dbReference type="FunFam" id="3.15.10.30:FF:000001">
    <property type="entry name" value="Takeout-like protein 1"/>
    <property type="match status" value="1"/>
</dbReference>
<dbReference type="InterPro" id="IPR010562">
    <property type="entry name" value="Haemolymph_juvenile_hormone-bd"/>
</dbReference>
<keyword evidence="1 4" id="KW-0732">Signal</keyword>
<feature type="chain" id="PRO_5040371335" evidence="4">
    <location>
        <begin position="22"/>
        <end position="260"/>
    </location>
</feature>
<dbReference type="Proteomes" id="UP001153712">
    <property type="component" value="Chromosome 8"/>
</dbReference>
<name>A0A9N9TVM5_PHYSR</name>
<dbReference type="PANTHER" id="PTHR11008">
    <property type="entry name" value="PROTEIN TAKEOUT-LIKE PROTEIN"/>
    <property type="match status" value="1"/>
</dbReference>
<protein>
    <submittedName>
        <fullName evidence="5">Uncharacterized protein</fullName>
    </submittedName>
</protein>
<accession>A0A9N9TVM5</accession>
<evidence type="ECO:0000256" key="3">
    <source>
        <dbReference type="ARBA" id="ARBA00060902"/>
    </source>
</evidence>
<dbReference type="Gene3D" id="3.15.10.30">
    <property type="entry name" value="Haemolymph juvenile hormone binding protein"/>
    <property type="match status" value="1"/>
</dbReference>
<comment type="similarity">
    <text evidence="3">Belongs to the TO family.</text>
</comment>
<evidence type="ECO:0000313" key="5">
    <source>
        <dbReference type="EMBL" id="CAG9864316.1"/>
    </source>
</evidence>
<dbReference type="OrthoDB" id="8185598at2759"/>
<evidence type="ECO:0000256" key="1">
    <source>
        <dbReference type="ARBA" id="ARBA00022729"/>
    </source>
</evidence>
<evidence type="ECO:0000313" key="6">
    <source>
        <dbReference type="Proteomes" id="UP001153712"/>
    </source>
</evidence>
<organism evidence="5 6">
    <name type="scientific">Phyllotreta striolata</name>
    <name type="common">Striped flea beetle</name>
    <name type="synonym">Crioceris striolata</name>
    <dbReference type="NCBI Taxonomy" id="444603"/>
    <lineage>
        <taxon>Eukaryota</taxon>
        <taxon>Metazoa</taxon>
        <taxon>Ecdysozoa</taxon>
        <taxon>Arthropoda</taxon>
        <taxon>Hexapoda</taxon>
        <taxon>Insecta</taxon>
        <taxon>Pterygota</taxon>
        <taxon>Neoptera</taxon>
        <taxon>Endopterygota</taxon>
        <taxon>Coleoptera</taxon>
        <taxon>Polyphaga</taxon>
        <taxon>Cucujiformia</taxon>
        <taxon>Chrysomeloidea</taxon>
        <taxon>Chrysomelidae</taxon>
        <taxon>Galerucinae</taxon>
        <taxon>Alticini</taxon>
        <taxon>Phyllotreta</taxon>
    </lineage>
</organism>
<dbReference type="Pfam" id="PF06585">
    <property type="entry name" value="JHBP"/>
    <property type="match status" value="1"/>
</dbReference>
<gene>
    <name evidence="5" type="ORF">PHYEVI_LOCUS10573</name>
</gene>
<dbReference type="EMBL" id="OU900101">
    <property type="protein sequence ID" value="CAG9864316.1"/>
    <property type="molecule type" value="Genomic_DNA"/>
</dbReference>
<dbReference type="AlphaFoldDB" id="A0A9N9TVM5"/>
<dbReference type="GO" id="GO:0005615">
    <property type="term" value="C:extracellular space"/>
    <property type="evidence" value="ECO:0007669"/>
    <property type="project" value="TreeGrafter"/>
</dbReference>
<evidence type="ECO:0000256" key="4">
    <source>
        <dbReference type="SAM" id="SignalP"/>
    </source>
</evidence>
<evidence type="ECO:0000256" key="2">
    <source>
        <dbReference type="ARBA" id="ARBA00023108"/>
    </source>
</evidence>
<proteinExistence type="inferred from homology"/>
<feature type="signal peptide" evidence="4">
    <location>
        <begin position="1"/>
        <end position="21"/>
    </location>
</feature>
<sequence>METGIIIQAFLLFALTNFAHSAEITGGNNTVKIPEYIIPCPRSHENINKCLANTFNHLRPYLKTGIEEIDVPSIDPLVIDNMVMENGRGPIKIKALFFNITADGASDYTVTGINADLSKYVIELKLHLPKVEATGKYDVDGNVLLFPIKSKGDFWAVFNDVNGAGRIYGKEFSDEKGVKFMAVEKILVDFRLKKTRFRLKDVFNDGNLIGEAMNQFLNRHSDEIVKEMRPAANAALAKYFKVFLNKAFVKLPMEVWLPDS</sequence>